<dbReference type="NCBIfam" id="TIGR03860">
    <property type="entry name" value="FMN_nitrolo"/>
    <property type="match status" value="1"/>
</dbReference>
<evidence type="ECO:0000313" key="8">
    <source>
        <dbReference type="EMBL" id="QHN40429.1"/>
    </source>
</evidence>
<keyword evidence="2 6" id="KW-0288">FMN</keyword>
<proteinExistence type="inferred from homology"/>
<accession>A0A857KZR3</accession>
<feature type="binding site" evidence="6">
    <location>
        <position position="55"/>
    </location>
    <ligand>
        <name>FMN</name>
        <dbReference type="ChEBI" id="CHEBI:58210"/>
    </ligand>
</feature>
<comment type="similarity">
    <text evidence="5">Belongs to the NtaA/SnaA/DszA monooxygenase family.</text>
</comment>
<dbReference type="PANTHER" id="PTHR30011:SF16">
    <property type="entry name" value="C2H2 FINGER DOMAIN TRANSCRIPTION FACTOR (EUROFUNG)-RELATED"/>
    <property type="match status" value="1"/>
</dbReference>
<dbReference type="PANTHER" id="PTHR30011">
    <property type="entry name" value="ALKANESULFONATE MONOOXYGENASE-RELATED"/>
    <property type="match status" value="1"/>
</dbReference>
<gene>
    <name evidence="8" type="ORF">GII30_15885</name>
</gene>
<feature type="domain" description="Luciferase-like" evidence="7">
    <location>
        <begin position="25"/>
        <end position="388"/>
    </location>
</feature>
<feature type="binding site" evidence="6">
    <location>
        <position position="93"/>
    </location>
    <ligand>
        <name>FMN</name>
        <dbReference type="ChEBI" id="CHEBI:58210"/>
    </ligand>
</feature>
<dbReference type="EC" id="1.14.-.-" evidence="8"/>
<reference evidence="8" key="1">
    <citation type="journal article" date="2021" name="Nat. Microbiol.">
        <title>Cocultivation of an ultrasmall environmental parasitic bacterium with lytic ability against bacteria associated with wastewater foams.</title>
        <authorList>
            <person name="Batinovic S."/>
            <person name="Rose J.J.A."/>
            <person name="Ratcliffe J."/>
            <person name="Seviour R.J."/>
            <person name="Petrovski S."/>
        </authorList>
    </citation>
    <scope>NUCLEOTIDE SEQUENCE</scope>
    <source>
        <strain evidence="8">CON44</strain>
    </source>
</reference>
<evidence type="ECO:0000259" key="7">
    <source>
        <dbReference type="Pfam" id="PF00296"/>
    </source>
</evidence>
<protein>
    <submittedName>
        <fullName evidence="8">NtaA/DmoA family FMN-dependent monooxygenase</fullName>
        <ecNumber evidence="8">1.14.-.-</ecNumber>
    </submittedName>
</protein>
<evidence type="ECO:0000256" key="4">
    <source>
        <dbReference type="ARBA" id="ARBA00023033"/>
    </source>
</evidence>
<dbReference type="EMBL" id="CP045810">
    <property type="protein sequence ID" value="QHN40429.1"/>
    <property type="molecule type" value="Genomic_DNA"/>
</dbReference>
<keyword evidence="1 6" id="KW-0285">Flavoprotein</keyword>
<dbReference type="InterPro" id="IPR051260">
    <property type="entry name" value="Diverse_substr_monoxygenases"/>
</dbReference>
<name>A0A857KZR3_9ACTN</name>
<feature type="binding site" evidence="6">
    <location>
        <position position="216"/>
    </location>
    <ligand>
        <name>FMN</name>
        <dbReference type="ChEBI" id="CHEBI:58210"/>
    </ligand>
</feature>
<dbReference type="InterPro" id="IPR036661">
    <property type="entry name" value="Luciferase-like_sf"/>
</dbReference>
<evidence type="ECO:0000256" key="3">
    <source>
        <dbReference type="ARBA" id="ARBA00023002"/>
    </source>
</evidence>
<dbReference type="InterPro" id="IPR011251">
    <property type="entry name" value="Luciferase-like_dom"/>
</dbReference>
<evidence type="ECO:0000256" key="6">
    <source>
        <dbReference type="PIRSR" id="PIRSR000337-1"/>
    </source>
</evidence>
<dbReference type="GO" id="GO:0004497">
    <property type="term" value="F:monooxygenase activity"/>
    <property type="evidence" value="ECO:0007669"/>
    <property type="project" value="UniProtKB-KW"/>
</dbReference>
<dbReference type="SUPFAM" id="SSF51679">
    <property type="entry name" value="Bacterial luciferase-like"/>
    <property type="match status" value="1"/>
</dbReference>
<dbReference type="Pfam" id="PF00296">
    <property type="entry name" value="Bac_luciferase"/>
    <property type="match status" value="1"/>
</dbReference>
<dbReference type="PIRSF" id="PIRSF000337">
    <property type="entry name" value="NTA_MOA"/>
    <property type="match status" value="1"/>
</dbReference>
<keyword evidence="4 8" id="KW-0503">Monooxygenase</keyword>
<evidence type="ECO:0000256" key="1">
    <source>
        <dbReference type="ARBA" id="ARBA00022630"/>
    </source>
</evidence>
<evidence type="ECO:0000256" key="2">
    <source>
        <dbReference type="ARBA" id="ARBA00022643"/>
    </source>
</evidence>
<dbReference type="RefSeq" id="WP_005192552.1">
    <property type="nucleotide sequence ID" value="NZ_CP045804.1"/>
</dbReference>
<dbReference type="Gene3D" id="3.20.20.30">
    <property type="entry name" value="Luciferase-like domain"/>
    <property type="match status" value="1"/>
</dbReference>
<keyword evidence="3 8" id="KW-0560">Oxidoreductase</keyword>
<dbReference type="AlphaFoldDB" id="A0A857KZR3"/>
<dbReference type="GO" id="GO:0016705">
    <property type="term" value="F:oxidoreductase activity, acting on paired donors, with incorporation or reduction of molecular oxygen"/>
    <property type="evidence" value="ECO:0007669"/>
    <property type="project" value="InterPro"/>
</dbReference>
<sequence>MVRQSGVFFVSGEFAFTDRFPSWKQGGSPERRAAGSADFARELDELGFDAIFIADFLGLNRSQVANRSARHFEPLTAASHLAAMTSRIGLVITISTQFTEPYNTARQLNSLDWLSQGRIGWNVVTSFNGERNYGYDAIPVPAERYSRAAEYLSVTKALWNSWAPDAIIRDLDNEVFTDITKVSDIDHRGEHFAVRDALDLEPGPQRIPVIAQAGASERGIDFAAGSAEVVFVATPDIDAGRAYYKTIKDAVRGHGRDPGHLKVLPGLRLYLGDTVEEAEAAYYGQLTDIDLERAKTAITYEVPGLDLSGLGPDDEIPLDRFPAPEAIVAENRRVSRALIYRNWVRDGVYPTLRRFLVRYATSFGHFQIVGTAADAVEQITDWVTTGASDGFILLGGSSFDRIRDDVLPGLVDRGVFARDHAGATLRERLGTSTPGLPDGEVSRAAG</sequence>
<dbReference type="InterPro" id="IPR016215">
    <property type="entry name" value="NTA_MOA"/>
</dbReference>
<feature type="binding site" evidence="6">
    <location>
        <position position="145"/>
    </location>
    <ligand>
        <name>FMN</name>
        <dbReference type="ChEBI" id="CHEBI:58210"/>
    </ligand>
</feature>
<evidence type="ECO:0000256" key="5">
    <source>
        <dbReference type="ARBA" id="ARBA00033748"/>
    </source>
</evidence>
<organism evidence="8">
    <name type="scientific">Gordonia amarae</name>
    <dbReference type="NCBI Taxonomy" id="36821"/>
    <lineage>
        <taxon>Bacteria</taxon>
        <taxon>Bacillati</taxon>
        <taxon>Actinomycetota</taxon>
        <taxon>Actinomycetes</taxon>
        <taxon>Mycobacteriales</taxon>
        <taxon>Gordoniaceae</taxon>
        <taxon>Gordonia</taxon>
    </lineage>
</organism>